<keyword evidence="2" id="KW-1133">Transmembrane helix</keyword>
<keyword evidence="2" id="KW-0812">Transmembrane</keyword>
<evidence type="ECO:0000313" key="4">
    <source>
        <dbReference type="Proteomes" id="UP000799291"/>
    </source>
</evidence>
<evidence type="ECO:0000313" key="3">
    <source>
        <dbReference type="EMBL" id="KAF2679746.1"/>
    </source>
</evidence>
<gene>
    <name evidence="3" type="ORF">K458DRAFT_393589</name>
</gene>
<reference evidence="3" key="1">
    <citation type="journal article" date="2020" name="Stud. Mycol.">
        <title>101 Dothideomycetes genomes: a test case for predicting lifestyles and emergence of pathogens.</title>
        <authorList>
            <person name="Haridas S."/>
            <person name="Albert R."/>
            <person name="Binder M."/>
            <person name="Bloem J."/>
            <person name="Labutti K."/>
            <person name="Salamov A."/>
            <person name="Andreopoulos B."/>
            <person name="Baker S."/>
            <person name="Barry K."/>
            <person name="Bills G."/>
            <person name="Bluhm B."/>
            <person name="Cannon C."/>
            <person name="Castanera R."/>
            <person name="Culley D."/>
            <person name="Daum C."/>
            <person name="Ezra D."/>
            <person name="Gonzalez J."/>
            <person name="Henrissat B."/>
            <person name="Kuo A."/>
            <person name="Liang C."/>
            <person name="Lipzen A."/>
            <person name="Lutzoni F."/>
            <person name="Magnuson J."/>
            <person name="Mondo S."/>
            <person name="Nolan M."/>
            <person name="Ohm R."/>
            <person name="Pangilinan J."/>
            <person name="Park H.-J."/>
            <person name="Ramirez L."/>
            <person name="Alfaro M."/>
            <person name="Sun H."/>
            <person name="Tritt A."/>
            <person name="Yoshinaga Y."/>
            <person name="Zwiers L.-H."/>
            <person name="Turgeon B."/>
            <person name="Goodwin S."/>
            <person name="Spatafora J."/>
            <person name="Crous P."/>
            <person name="Grigoriev I."/>
        </authorList>
    </citation>
    <scope>NUCLEOTIDE SEQUENCE</scope>
    <source>
        <strain evidence="3">CBS 122367</strain>
    </source>
</reference>
<evidence type="ECO:0000256" key="2">
    <source>
        <dbReference type="SAM" id="Phobius"/>
    </source>
</evidence>
<organism evidence="3 4">
    <name type="scientific">Lentithecium fluviatile CBS 122367</name>
    <dbReference type="NCBI Taxonomy" id="1168545"/>
    <lineage>
        <taxon>Eukaryota</taxon>
        <taxon>Fungi</taxon>
        <taxon>Dikarya</taxon>
        <taxon>Ascomycota</taxon>
        <taxon>Pezizomycotina</taxon>
        <taxon>Dothideomycetes</taxon>
        <taxon>Pleosporomycetidae</taxon>
        <taxon>Pleosporales</taxon>
        <taxon>Massarineae</taxon>
        <taxon>Lentitheciaceae</taxon>
        <taxon>Lentithecium</taxon>
    </lineage>
</organism>
<feature type="region of interest" description="Disordered" evidence="1">
    <location>
        <begin position="58"/>
        <end position="84"/>
    </location>
</feature>
<keyword evidence="4" id="KW-1185">Reference proteome</keyword>
<proteinExistence type="predicted"/>
<dbReference type="EMBL" id="MU005601">
    <property type="protein sequence ID" value="KAF2679746.1"/>
    <property type="molecule type" value="Genomic_DNA"/>
</dbReference>
<dbReference type="AlphaFoldDB" id="A0A6G1INC6"/>
<feature type="transmembrane region" description="Helical" evidence="2">
    <location>
        <begin position="97"/>
        <end position="116"/>
    </location>
</feature>
<dbReference type="PANTHER" id="PTHR35041:SF6">
    <property type="entry name" value="FORMYLMETHIONINE DEFORMYLASE-LIKE PROTEIN-RELATED"/>
    <property type="match status" value="1"/>
</dbReference>
<feature type="transmembrane region" description="Helical" evidence="2">
    <location>
        <begin position="199"/>
        <end position="216"/>
    </location>
</feature>
<dbReference type="OrthoDB" id="5322539at2759"/>
<name>A0A6G1INC6_9PLEO</name>
<accession>A0A6G1INC6</accession>
<feature type="transmembrane region" description="Helical" evidence="2">
    <location>
        <begin position="631"/>
        <end position="653"/>
    </location>
</feature>
<keyword evidence="2" id="KW-0472">Membrane</keyword>
<protein>
    <submittedName>
        <fullName evidence="3">Uncharacterized protein</fullName>
    </submittedName>
</protein>
<dbReference type="PANTHER" id="PTHR35041">
    <property type="entry name" value="MEDIATOR OF RNA POLYMERASE II TRANSCRIPTION SUBUNIT 1"/>
    <property type="match status" value="1"/>
</dbReference>
<feature type="transmembrane region" description="Helical" evidence="2">
    <location>
        <begin position="136"/>
        <end position="158"/>
    </location>
</feature>
<feature type="transmembrane region" description="Helical" evidence="2">
    <location>
        <begin position="28"/>
        <end position="47"/>
    </location>
</feature>
<dbReference type="Proteomes" id="UP000799291">
    <property type="component" value="Unassembled WGS sequence"/>
</dbReference>
<evidence type="ECO:0000256" key="1">
    <source>
        <dbReference type="SAM" id="MobiDB-lite"/>
    </source>
</evidence>
<feature type="compositionally biased region" description="Polar residues" evidence="1">
    <location>
        <begin position="66"/>
        <end position="84"/>
    </location>
</feature>
<sequence length="733" mass="81152">MAGGVAAATGVLTTGIGAAIQTGEKGHNGIAMMIVGRIIYGFGLAIVSTSGGTLYSDGEERVEGSSGATQDDSQKHFLSTSTKSGNSWSRHWRTSSVILSVQLTGIAAAAGHYLLFRTLNGTLADDGYLRQSQVSAISLLLVTIFKGAFTVGVGISFAQYLWHVIRGSATAVSLVETLFLLRSNVFALADLRSILRAPLLYLMALSVWCIGIATIYPPGALTVTLQPYTITNNVNISVWNPGPSESFNPMVFEAGRYSTLGLLFPADQFSIDGNRSHTFDYHYYGPKPWLINMAKSVLVSSQVYNLPVHTGENSTYRLQLRAPQLFCNTSIYNETIPLIYQQDYSYEYGLSALVFQSGYGTSSYRNATSFNVTKSRILAYFTALNASETTEDFEAIVERNSIVCNTYTMNHDINVTYPKGVQTLEIVKSDPMPLLRKDWNFPWSYQWNGTGDETWPFPPSRNDIKSYPQDLQEYIRNSSEALATYSNWAVLDAFNNTMSYTWYESNVQWLSYLGLKPHTLENGTMVNYTTWNSSPFVKHGWENGKSDIEGSVFQNGRFSDDVNSSYVPRSSTGSVYIDPRQDFNITQDVMNEVLTNITLSTLSLGTWWQMTPVTTTRYRNTYEFSHPLNLILPYSISVGVALFFSAVGIWSLYQNDVAVADGGFLQIMMATRGDTEMERLVVRDGAAASDQASQELRDLKIRYGRLLVGNAGGGEEKNGFGTVEETVSLRKRG</sequence>